<dbReference type="InterPro" id="IPR036909">
    <property type="entry name" value="Cyt_c-like_dom_sf"/>
</dbReference>
<dbReference type="SUPFAM" id="SSF46626">
    <property type="entry name" value="Cytochrome c"/>
    <property type="match status" value="2"/>
</dbReference>
<dbReference type="Gene3D" id="1.10.760.10">
    <property type="entry name" value="Cytochrome c-like domain"/>
    <property type="match status" value="2"/>
</dbReference>
<organism evidence="9 10">
    <name type="scientific">Adhaeribacter aerolatus</name>
    <dbReference type="NCBI Taxonomy" id="670289"/>
    <lineage>
        <taxon>Bacteria</taxon>
        <taxon>Pseudomonadati</taxon>
        <taxon>Bacteroidota</taxon>
        <taxon>Cytophagia</taxon>
        <taxon>Cytophagales</taxon>
        <taxon>Hymenobacteraceae</taxon>
        <taxon>Adhaeribacter</taxon>
    </lineage>
</organism>
<dbReference type="InterPro" id="IPR018976">
    <property type="entry name" value="Imelysin-like"/>
</dbReference>
<keyword evidence="5" id="KW-0560">Oxidoreductase</keyword>
<evidence type="ECO:0000256" key="6">
    <source>
        <dbReference type="ARBA" id="ARBA00023004"/>
    </source>
</evidence>
<dbReference type="GO" id="GO:0004130">
    <property type="term" value="F:cytochrome-c peroxidase activity"/>
    <property type="evidence" value="ECO:0007669"/>
    <property type="project" value="TreeGrafter"/>
</dbReference>
<dbReference type="EMBL" id="BJYS01000007">
    <property type="protein sequence ID" value="GEO03722.1"/>
    <property type="molecule type" value="Genomic_DNA"/>
</dbReference>
<comment type="caution">
    <text evidence="9">The sequence shown here is derived from an EMBL/GenBank/DDBJ whole genome shotgun (WGS) entry which is preliminary data.</text>
</comment>
<dbReference type="Gene3D" id="1.20.1420.20">
    <property type="entry name" value="M75 peptidase, HXXE motif"/>
    <property type="match status" value="1"/>
</dbReference>
<protein>
    <submittedName>
        <fullName evidence="9">Cytochrome-c peroxidase</fullName>
    </submittedName>
</protein>
<dbReference type="PANTHER" id="PTHR30600:SF10">
    <property type="entry name" value="BLL6722 PROTEIN"/>
    <property type="match status" value="1"/>
</dbReference>
<proteinExistence type="predicted"/>
<evidence type="ECO:0000256" key="5">
    <source>
        <dbReference type="ARBA" id="ARBA00023002"/>
    </source>
</evidence>
<keyword evidence="10" id="KW-1185">Reference proteome</keyword>
<evidence type="ECO:0000256" key="1">
    <source>
        <dbReference type="ARBA" id="ARBA00004196"/>
    </source>
</evidence>
<sequence>MSFTLAGSVSRPYNAAGVDGAVSHFRSASQEFAQSTAELQSAIKLINNQDQETIEKAKNALKNSRLHYKRIEAFLEYFFKHAAVAYNAPAKVEIEEPTLEINEAAGLQQIEALLFTDDVEAQKKALLQQAEFIYTSATDLNSLLHNFKADDKQLFESQQLELVRVMTLAITGFDAPFLKSGMAEAHEALAVMAHTLKPILNKQSKSAEKINFYLNGTLNYLKKNQDFDTFDRLAFLTDYALPLQVQLNKYLKEQGLELNTAPVLNYKAHHLFNPGALQISGFPNAERISAAAPVIKLGKTLFAENALSGDNSRSCVTCHNPNKYFTDGLPKSIGLNGHAFVPRNAPTLLYAGFQQTQFWDGRVTSLADQVKEVISSPIEMNGKPREIIKWLQQQEKYKKMFAEAFPNEPDSLVTMGKISKALASFIFTLQPYNSPFDKYMQGNKNALTADQVKGANLFMGKAQCGTCHFAPLFNGLLPPFYQISEVEVLGVTRTDNLEKPEVDQDKGRYGLYPIEFYEGSFKTPTVRNVAPTGPYMHNGAFDSLEKVMDFYNKGGGAGLGLNIENQTLGDQPLNLTETEIKNIISFLHALTDATAQEQASANAATNLKN</sequence>
<dbReference type="InterPro" id="IPR009056">
    <property type="entry name" value="Cyt_c-like_dom"/>
</dbReference>
<dbReference type="InterPro" id="IPR051395">
    <property type="entry name" value="Cytochrome_c_Peroxidase/MauG"/>
</dbReference>
<dbReference type="Pfam" id="PF09375">
    <property type="entry name" value="Peptidase_M75"/>
    <property type="match status" value="1"/>
</dbReference>
<evidence type="ECO:0000256" key="7">
    <source>
        <dbReference type="PROSITE-ProRule" id="PRU00433"/>
    </source>
</evidence>
<keyword evidence="4" id="KW-0732">Signal</keyword>
<gene>
    <name evidence="9" type="ORF">AAE02nite_13860</name>
</gene>
<dbReference type="GO" id="GO:0046872">
    <property type="term" value="F:metal ion binding"/>
    <property type="evidence" value="ECO:0007669"/>
    <property type="project" value="UniProtKB-KW"/>
</dbReference>
<dbReference type="RefSeq" id="WP_170252539.1">
    <property type="nucleotide sequence ID" value="NZ_BJYS01000007.1"/>
</dbReference>
<comment type="subcellular location">
    <subcellularLocation>
        <location evidence="1">Cell envelope</location>
    </subcellularLocation>
</comment>
<dbReference type="PANTHER" id="PTHR30600">
    <property type="entry name" value="CYTOCHROME C PEROXIDASE-RELATED"/>
    <property type="match status" value="1"/>
</dbReference>
<evidence type="ECO:0000256" key="4">
    <source>
        <dbReference type="ARBA" id="ARBA00022729"/>
    </source>
</evidence>
<dbReference type="GO" id="GO:0020037">
    <property type="term" value="F:heme binding"/>
    <property type="evidence" value="ECO:0007669"/>
    <property type="project" value="InterPro"/>
</dbReference>
<keyword evidence="3 7" id="KW-0479">Metal-binding</keyword>
<keyword evidence="9" id="KW-0575">Peroxidase</keyword>
<dbReference type="Pfam" id="PF03150">
    <property type="entry name" value="CCP_MauG"/>
    <property type="match status" value="1"/>
</dbReference>
<accession>A0A512AVH9</accession>
<feature type="domain" description="Cytochrome c" evidence="8">
    <location>
        <begin position="293"/>
        <end position="421"/>
    </location>
</feature>
<keyword evidence="6 7" id="KW-0408">Iron</keyword>
<dbReference type="GO" id="GO:0009055">
    <property type="term" value="F:electron transfer activity"/>
    <property type="evidence" value="ECO:0007669"/>
    <property type="project" value="InterPro"/>
</dbReference>
<feature type="domain" description="Cytochrome c" evidence="8">
    <location>
        <begin position="449"/>
        <end position="591"/>
    </location>
</feature>
<dbReference type="PROSITE" id="PS51007">
    <property type="entry name" value="CYTC"/>
    <property type="match status" value="2"/>
</dbReference>
<dbReference type="InterPro" id="IPR038352">
    <property type="entry name" value="Imelysin_sf"/>
</dbReference>
<evidence type="ECO:0000313" key="10">
    <source>
        <dbReference type="Proteomes" id="UP000321532"/>
    </source>
</evidence>
<dbReference type="Proteomes" id="UP000321532">
    <property type="component" value="Unassembled WGS sequence"/>
</dbReference>
<evidence type="ECO:0000259" key="8">
    <source>
        <dbReference type="PROSITE" id="PS51007"/>
    </source>
</evidence>
<evidence type="ECO:0000256" key="2">
    <source>
        <dbReference type="ARBA" id="ARBA00022617"/>
    </source>
</evidence>
<evidence type="ECO:0000256" key="3">
    <source>
        <dbReference type="ARBA" id="ARBA00022723"/>
    </source>
</evidence>
<dbReference type="AlphaFoldDB" id="A0A512AVH9"/>
<name>A0A512AVH9_9BACT</name>
<evidence type="ECO:0000313" key="9">
    <source>
        <dbReference type="EMBL" id="GEO03722.1"/>
    </source>
</evidence>
<dbReference type="InterPro" id="IPR004852">
    <property type="entry name" value="Di-haem_cyt_c_peroxidsae"/>
</dbReference>
<keyword evidence="2 7" id="KW-0349">Heme</keyword>
<reference evidence="9 10" key="1">
    <citation type="submission" date="2019-07" db="EMBL/GenBank/DDBJ databases">
        <title>Whole genome shotgun sequence of Adhaeribacter aerolatus NBRC 106133.</title>
        <authorList>
            <person name="Hosoyama A."/>
            <person name="Uohara A."/>
            <person name="Ohji S."/>
            <person name="Ichikawa N."/>
        </authorList>
    </citation>
    <scope>NUCLEOTIDE SEQUENCE [LARGE SCALE GENOMIC DNA]</scope>
    <source>
        <strain evidence="9 10">NBRC 106133</strain>
    </source>
</reference>
<dbReference type="GO" id="GO:0030313">
    <property type="term" value="C:cell envelope"/>
    <property type="evidence" value="ECO:0007669"/>
    <property type="project" value="UniProtKB-SubCell"/>
</dbReference>